<keyword evidence="2" id="KW-1185">Reference proteome</keyword>
<dbReference type="GO" id="GO:0016787">
    <property type="term" value="F:hydrolase activity"/>
    <property type="evidence" value="ECO:0007669"/>
    <property type="project" value="UniProtKB-KW"/>
</dbReference>
<dbReference type="Gene3D" id="1.10.287.1080">
    <property type="entry name" value="MazG-like"/>
    <property type="match status" value="1"/>
</dbReference>
<dbReference type="Proteomes" id="UP000260273">
    <property type="component" value="Segment"/>
</dbReference>
<evidence type="ECO:0000313" key="1">
    <source>
        <dbReference type="EMBL" id="AXH66065.1"/>
    </source>
</evidence>
<dbReference type="GeneID" id="65115084"/>
<accession>A0A345M6E4</accession>
<dbReference type="RefSeq" id="YP_010097420.1">
    <property type="nucleotide sequence ID" value="NC_055758.1"/>
</dbReference>
<organism evidence="1 2">
    <name type="scientific">Gordonia phage Pleakley</name>
    <dbReference type="NCBI Taxonomy" id="2283246"/>
    <lineage>
        <taxon>Viruses</taxon>
        <taxon>Duplodnaviria</taxon>
        <taxon>Heunggongvirae</taxon>
        <taxon>Uroviricota</taxon>
        <taxon>Caudoviricetes</taxon>
        <taxon>Zierdtviridae</taxon>
        <taxon>Emilbogenvirinae</taxon>
        <taxon>Pleakleyvirus</taxon>
        <taxon>Pleakleyvirus pleakley</taxon>
    </lineage>
</organism>
<protein>
    <submittedName>
        <fullName evidence="1">MazG-like nucleotide pyrophosphohydrolase</fullName>
    </submittedName>
</protein>
<dbReference type="KEGG" id="vg:65115084"/>
<dbReference type="EMBL" id="MH576960">
    <property type="protein sequence ID" value="AXH66065.1"/>
    <property type="molecule type" value="Genomic_DNA"/>
</dbReference>
<evidence type="ECO:0000313" key="2">
    <source>
        <dbReference type="Proteomes" id="UP000260273"/>
    </source>
</evidence>
<reference evidence="2" key="1">
    <citation type="submission" date="2018-07" db="EMBL/GenBank/DDBJ databases">
        <authorList>
            <person name="Quirk P.G."/>
            <person name="Krulwich T.A."/>
        </authorList>
    </citation>
    <scope>NUCLEOTIDE SEQUENCE [LARGE SCALE GENOMIC DNA]</scope>
</reference>
<proteinExistence type="predicted"/>
<keyword evidence="1" id="KW-0378">Hydrolase</keyword>
<gene>
    <name evidence="1" type="primary">26</name>
    <name evidence="1" type="ORF">SEA_PLEAKLEY_26</name>
</gene>
<sequence>MGYPDYEKYGRENGGYPAAPAKAGPFDVHLNDERSTADLMDKNGVLTFEGESVIAKGLRTLVVAAHRQAEASGWNENRNSVLEELMLIVTEAAEAAEEVRDGCPGIHGVYYDTETQKPEGIGSELGDVLIRVAHLATNPQFGQIDIVEGTLAKLLFNPTRARRHGGRLA</sequence>
<name>A0A345M6E4_9CAUD</name>
<dbReference type="SUPFAM" id="SSF101386">
    <property type="entry name" value="all-alpha NTP pyrophosphatases"/>
    <property type="match status" value="1"/>
</dbReference>